<name>A0A0G1E9E2_9BACT</name>
<comment type="caution">
    <text evidence="7">The sequence shown here is derived from an EMBL/GenBank/DDBJ whole genome shotgun (WGS) entry which is preliminary data.</text>
</comment>
<dbReference type="InterPro" id="IPR001684">
    <property type="entry name" value="Ribosomal_bL27"/>
</dbReference>
<keyword evidence="2 7" id="KW-0689">Ribosomal protein</keyword>
<evidence type="ECO:0000313" key="7">
    <source>
        <dbReference type="EMBL" id="KKS71188.1"/>
    </source>
</evidence>
<evidence type="ECO:0000256" key="1">
    <source>
        <dbReference type="ARBA" id="ARBA00010797"/>
    </source>
</evidence>
<sequence length="82" mass="8657">MAHTKAGGTAKTNRDSVSKRLGVKRYGGEKVESGNIIIRQKGSHFNPGAGTKLGNDFTIYSVSSGKVQFSKKKGCQVVSVNG</sequence>
<evidence type="ECO:0000256" key="2">
    <source>
        <dbReference type="ARBA" id="ARBA00022980"/>
    </source>
</evidence>
<evidence type="ECO:0000256" key="5">
    <source>
        <dbReference type="ARBA" id="ARBA00035477"/>
    </source>
</evidence>
<dbReference type="PANTHER" id="PTHR15893">
    <property type="entry name" value="RIBOSOMAL PROTEIN L27"/>
    <property type="match status" value="1"/>
</dbReference>
<evidence type="ECO:0000313" key="8">
    <source>
        <dbReference type="Proteomes" id="UP000034785"/>
    </source>
</evidence>
<protein>
    <recommendedName>
        <fullName evidence="4">Large ribosomal subunit protein bL27</fullName>
    </recommendedName>
    <alternativeName>
        <fullName evidence="5">50S ribosomal protein L27</fullName>
    </alternativeName>
</protein>
<proteinExistence type="inferred from homology"/>
<evidence type="ECO:0000256" key="3">
    <source>
        <dbReference type="ARBA" id="ARBA00023274"/>
    </source>
</evidence>
<dbReference type="GO" id="GO:0022625">
    <property type="term" value="C:cytosolic large ribosomal subunit"/>
    <property type="evidence" value="ECO:0007669"/>
    <property type="project" value="TreeGrafter"/>
</dbReference>
<comment type="similarity">
    <text evidence="1">Belongs to the bacterial ribosomal protein bL27 family.</text>
</comment>
<dbReference type="Gene3D" id="2.40.50.100">
    <property type="match status" value="1"/>
</dbReference>
<dbReference type="GO" id="GO:0006412">
    <property type="term" value="P:translation"/>
    <property type="evidence" value="ECO:0007669"/>
    <property type="project" value="InterPro"/>
</dbReference>
<evidence type="ECO:0000256" key="4">
    <source>
        <dbReference type="ARBA" id="ARBA00035175"/>
    </source>
</evidence>
<feature type="region of interest" description="Disordered" evidence="6">
    <location>
        <begin position="1"/>
        <end position="24"/>
    </location>
</feature>
<dbReference type="Pfam" id="PF01016">
    <property type="entry name" value="Ribosomal_L27"/>
    <property type="match status" value="1"/>
</dbReference>
<dbReference type="AlphaFoldDB" id="A0A0G1E9E2"/>
<gene>
    <name evidence="7" type="ORF">UV41_C0004G0012</name>
</gene>
<dbReference type="SUPFAM" id="SSF110324">
    <property type="entry name" value="Ribosomal L27 protein-like"/>
    <property type="match status" value="1"/>
</dbReference>
<dbReference type="PATRIC" id="fig|1618425.3.peg.88"/>
<dbReference type="Proteomes" id="UP000034785">
    <property type="component" value="Unassembled WGS sequence"/>
</dbReference>
<accession>A0A0G1E9E2</accession>
<dbReference type="EMBL" id="LCEJ01000004">
    <property type="protein sequence ID" value="KKS71188.1"/>
    <property type="molecule type" value="Genomic_DNA"/>
</dbReference>
<keyword evidence="3" id="KW-0687">Ribonucleoprotein</keyword>
<reference evidence="7 8" key="1">
    <citation type="journal article" date="2015" name="Nature">
        <title>rRNA introns, odd ribosomes, and small enigmatic genomes across a large radiation of phyla.</title>
        <authorList>
            <person name="Brown C.T."/>
            <person name="Hug L.A."/>
            <person name="Thomas B.C."/>
            <person name="Sharon I."/>
            <person name="Castelle C.J."/>
            <person name="Singh A."/>
            <person name="Wilkins M.J."/>
            <person name="Williams K.H."/>
            <person name="Banfield J.F."/>
        </authorList>
    </citation>
    <scope>NUCLEOTIDE SEQUENCE [LARGE SCALE GENOMIC DNA]</scope>
</reference>
<evidence type="ECO:0000256" key="6">
    <source>
        <dbReference type="SAM" id="MobiDB-lite"/>
    </source>
</evidence>
<organism evidence="7 8">
    <name type="scientific">Candidatus Daviesbacteria bacterium GW2011_GWA2_42_7</name>
    <dbReference type="NCBI Taxonomy" id="1618425"/>
    <lineage>
        <taxon>Bacteria</taxon>
        <taxon>Candidatus Daviesiibacteriota</taxon>
    </lineage>
</organism>
<dbReference type="PANTHER" id="PTHR15893:SF0">
    <property type="entry name" value="LARGE RIBOSOMAL SUBUNIT PROTEIN BL27M"/>
    <property type="match status" value="1"/>
</dbReference>
<dbReference type="GO" id="GO:0003735">
    <property type="term" value="F:structural constituent of ribosome"/>
    <property type="evidence" value="ECO:0007669"/>
    <property type="project" value="InterPro"/>
</dbReference>
<dbReference type="PRINTS" id="PR00063">
    <property type="entry name" value="RIBOSOMALL27"/>
</dbReference>